<keyword evidence="1" id="KW-1133">Transmembrane helix</keyword>
<dbReference type="Proteomes" id="UP001491552">
    <property type="component" value="Unassembled WGS sequence"/>
</dbReference>
<feature type="transmembrane region" description="Helical" evidence="1">
    <location>
        <begin position="67"/>
        <end position="84"/>
    </location>
</feature>
<feature type="transmembrane region" description="Helical" evidence="1">
    <location>
        <begin position="157"/>
        <end position="174"/>
    </location>
</feature>
<name>A0ABV1G3N3_9FIRM</name>
<feature type="transmembrane region" description="Helical" evidence="1">
    <location>
        <begin position="291"/>
        <end position="311"/>
    </location>
</feature>
<reference evidence="2 3" key="1">
    <citation type="submission" date="2024-03" db="EMBL/GenBank/DDBJ databases">
        <title>Human intestinal bacterial collection.</title>
        <authorList>
            <person name="Pauvert C."/>
            <person name="Hitch T.C.A."/>
            <person name="Clavel T."/>
        </authorList>
    </citation>
    <scope>NUCLEOTIDE SEQUENCE [LARGE SCALE GENOMIC DNA]</scope>
    <source>
        <strain evidence="2 3">CLA-AA-H192</strain>
    </source>
</reference>
<keyword evidence="1" id="KW-0472">Membrane</keyword>
<accession>A0ABV1G3N3</accession>
<feature type="transmembrane region" description="Helical" evidence="1">
    <location>
        <begin position="234"/>
        <end position="255"/>
    </location>
</feature>
<proteinExistence type="predicted"/>
<feature type="transmembrane region" description="Helical" evidence="1">
    <location>
        <begin position="28"/>
        <end position="46"/>
    </location>
</feature>
<organism evidence="2 3">
    <name type="scientific">Faecousia intestinalis</name>
    <dbReference type="NCBI Taxonomy" id="3133167"/>
    <lineage>
        <taxon>Bacteria</taxon>
        <taxon>Bacillati</taxon>
        <taxon>Bacillota</taxon>
        <taxon>Clostridia</taxon>
        <taxon>Eubacteriales</taxon>
        <taxon>Oscillospiraceae</taxon>
        <taxon>Faecousia</taxon>
    </lineage>
</organism>
<evidence type="ECO:0000256" key="1">
    <source>
        <dbReference type="SAM" id="Phobius"/>
    </source>
</evidence>
<sequence>MRDRQLCAVTLAAASVPALLYLPRLGWVWATAAAAISALLLGLCGRRCAPGGLTEVIPAAFGRAGRAVLALVLLGGALLLGGAARALCAIYPESRGGPLTGLLLLLAAAYAAERGEETVLRSGAILFFFLTAVEAVILGFSAVQVRAAWLAPQTGRVPFAAMTAALSPMAVLYVRGGARRTGGWLAAGIGLCAAAALCAAGTLSPRVAGEEAFAVYTMAKSVSVFGVMERLEPVVSAALTAGGFCLLAVLCLANAKTARALGWKKRTGIGNFLLGCAGYLAGTVLPEGVQAVAAAICWGIVPLVTLWVASVKKLQKNQKKA</sequence>
<evidence type="ECO:0000313" key="2">
    <source>
        <dbReference type="EMBL" id="MEQ2510022.1"/>
    </source>
</evidence>
<keyword evidence="3" id="KW-1185">Reference proteome</keyword>
<keyword evidence="1" id="KW-0812">Transmembrane</keyword>
<feature type="transmembrane region" description="Helical" evidence="1">
    <location>
        <begin position="267"/>
        <end position="285"/>
    </location>
</feature>
<evidence type="ECO:0000313" key="3">
    <source>
        <dbReference type="Proteomes" id="UP001491552"/>
    </source>
</evidence>
<dbReference type="EMBL" id="JBBMFF010000108">
    <property type="protein sequence ID" value="MEQ2510022.1"/>
    <property type="molecule type" value="Genomic_DNA"/>
</dbReference>
<feature type="transmembrane region" description="Helical" evidence="1">
    <location>
        <begin position="181"/>
        <end position="203"/>
    </location>
</feature>
<comment type="caution">
    <text evidence="2">The sequence shown here is derived from an EMBL/GenBank/DDBJ whole genome shotgun (WGS) entry which is preliminary data.</text>
</comment>
<dbReference type="RefSeq" id="WP_349134729.1">
    <property type="nucleotide sequence ID" value="NZ_JBBMFF010000108.1"/>
</dbReference>
<feature type="transmembrane region" description="Helical" evidence="1">
    <location>
        <begin position="124"/>
        <end position="145"/>
    </location>
</feature>
<feature type="transmembrane region" description="Helical" evidence="1">
    <location>
        <begin position="96"/>
        <end position="112"/>
    </location>
</feature>
<protein>
    <submittedName>
        <fullName evidence="2">Uncharacterized protein</fullName>
    </submittedName>
</protein>
<gene>
    <name evidence="2" type="ORF">WMO66_01945</name>
</gene>